<dbReference type="PANTHER" id="PTHR30118">
    <property type="entry name" value="HTH-TYPE TRANSCRIPTIONAL REGULATOR LEUO-RELATED"/>
    <property type="match status" value="1"/>
</dbReference>
<evidence type="ECO:0000256" key="4">
    <source>
        <dbReference type="ARBA" id="ARBA00023163"/>
    </source>
</evidence>
<evidence type="ECO:0000313" key="6">
    <source>
        <dbReference type="EMBL" id="SAH99688.1"/>
    </source>
</evidence>
<dbReference type="Proteomes" id="UP000077037">
    <property type="component" value="Unassembled WGS sequence"/>
</dbReference>
<reference evidence="6 7" key="1">
    <citation type="submission" date="2016-03" db="EMBL/GenBank/DDBJ databases">
        <authorList>
            <consortium name="Pathogen Informatics"/>
        </authorList>
    </citation>
    <scope>NUCLEOTIDE SEQUENCE [LARGE SCALE GENOMIC DNA]</scope>
    <source>
        <strain evidence="6 7">NCTC13364</strain>
    </source>
</reference>
<dbReference type="OrthoDB" id="8583877at2"/>
<dbReference type="InterPro" id="IPR050389">
    <property type="entry name" value="LysR-type_TF"/>
</dbReference>
<comment type="similarity">
    <text evidence="1">Belongs to the LysR transcriptional regulatory family.</text>
</comment>
<sequence length="318" mass="35673">MKACDLHLLPHFSALMTHRNVSKAAAQLGISQPSMSAALSRLRHLFGDSLLTREGNQWTPTERALALHHSFGPFLDTWLSASTRASEFDWKTESRTFDIYASDYLQFAALPRIIGKLKEIAPNLTLRMLPPRLHGGQEMLTENHIELYLGYYPDPPGSLRARYLFEEEVCCVVRQDHPVLARSWNLDAFLAYEHVDTSGHAGYFSTQIDAALRETGQLRRTGAVLSSYLAVPFVLAQSDMLAILPSSVGQALASVSKTTVLPIPLKLPKMRISMFWHERNRSDGAHAWLRNFIATELETQREPSTCQRMPAMAQAVAQ</sequence>
<dbReference type="InterPro" id="IPR037402">
    <property type="entry name" value="YidZ_PBP2"/>
</dbReference>
<keyword evidence="2" id="KW-0805">Transcription regulation</keyword>
<dbReference type="InterPro" id="IPR036388">
    <property type="entry name" value="WH-like_DNA-bd_sf"/>
</dbReference>
<evidence type="ECO:0000313" key="7">
    <source>
        <dbReference type="Proteomes" id="UP000077037"/>
    </source>
</evidence>
<dbReference type="InterPro" id="IPR000847">
    <property type="entry name" value="LysR_HTH_N"/>
</dbReference>
<dbReference type="EMBL" id="FKBS01000008">
    <property type="protein sequence ID" value="SAH99688.1"/>
    <property type="molecule type" value="Genomic_DNA"/>
</dbReference>
<evidence type="ECO:0000256" key="1">
    <source>
        <dbReference type="ARBA" id="ARBA00009437"/>
    </source>
</evidence>
<dbReference type="Gene3D" id="3.40.190.10">
    <property type="entry name" value="Periplasmic binding protein-like II"/>
    <property type="match status" value="2"/>
</dbReference>
<evidence type="ECO:0000256" key="3">
    <source>
        <dbReference type="ARBA" id="ARBA00023125"/>
    </source>
</evidence>
<dbReference type="RefSeq" id="WP_082887081.1">
    <property type="nucleotide sequence ID" value="NZ_FKBS01000008.1"/>
</dbReference>
<dbReference type="PROSITE" id="PS50931">
    <property type="entry name" value="HTH_LYSR"/>
    <property type="match status" value="1"/>
</dbReference>
<dbReference type="AlphaFoldDB" id="A0A157LSM6"/>
<dbReference type="InterPro" id="IPR005119">
    <property type="entry name" value="LysR_subst-bd"/>
</dbReference>
<dbReference type="CDD" id="cd08417">
    <property type="entry name" value="PBP2_Nitroaromatics_like"/>
    <property type="match status" value="1"/>
</dbReference>
<proteinExistence type="inferred from homology"/>
<feature type="domain" description="HTH lysR-type" evidence="5">
    <location>
        <begin position="1"/>
        <end position="61"/>
    </location>
</feature>
<dbReference type="Pfam" id="PF00126">
    <property type="entry name" value="HTH_1"/>
    <property type="match status" value="1"/>
</dbReference>
<evidence type="ECO:0000256" key="2">
    <source>
        <dbReference type="ARBA" id="ARBA00023015"/>
    </source>
</evidence>
<dbReference type="PRINTS" id="PR00039">
    <property type="entry name" value="HTHLYSR"/>
</dbReference>
<evidence type="ECO:0000259" key="5">
    <source>
        <dbReference type="PROSITE" id="PS50931"/>
    </source>
</evidence>
<name>A0A157LSM6_9BORD</name>
<dbReference type="Pfam" id="PF03466">
    <property type="entry name" value="LysR_substrate"/>
    <property type="match status" value="1"/>
</dbReference>
<dbReference type="PANTHER" id="PTHR30118:SF15">
    <property type="entry name" value="TRANSCRIPTIONAL REGULATORY PROTEIN"/>
    <property type="match status" value="1"/>
</dbReference>
<dbReference type="SUPFAM" id="SSF46785">
    <property type="entry name" value="Winged helix' DNA-binding domain"/>
    <property type="match status" value="1"/>
</dbReference>
<dbReference type="Gene3D" id="1.10.10.10">
    <property type="entry name" value="Winged helix-like DNA-binding domain superfamily/Winged helix DNA-binding domain"/>
    <property type="match status" value="1"/>
</dbReference>
<dbReference type="InterPro" id="IPR036390">
    <property type="entry name" value="WH_DNA-bd_sf"/>
</dbReference>
<accession>A0A157LSM6</accession>
<dbReference type="SUPFAM" id="SSF53850">
    <property type="entry name" value="Periplasmic binding protein-like II"/>
    <property type="match status" value="1"/>
</dbReference>
<gene>
    <name evidence="6" type="primary">syrM1_3</name>
    <name evidence="6" type="ORF">SAMEA1982600_00850</name>
</gene>
<protein>
    <submittedName>
        <fullName evidence="6">LysR family transcriptional regulator</fullName>
    </submittedName>
</protein>
<keyword evidence="4" id="KW-0804">Transcription</keyword>
<keyword evidence="3" id="KW-0238">DNA-binding</keyword>
<organism evidence="6 7">
    <name type="scientific">Bordetella ansorpii</name>
    <dbReference type="NCBI Taxonomy" id="288768"/>
    <lineage>
        <taxon>Bacteria</taxon>
        <taxon>Pseudomonadati</taxon>
        <taxon>Pseudomonadota</taxon>
        <taxon>Betaproteobacteria</taxon>
        <taxon>Burkholderiales</taxon>
        <taxon>Alcaligenaceae</taxon>
        <taxon>Bordetella</taxon>
    </lineage>
</organism>
<dbReference type="GO" id="GO:0003677">
    <property type="term" value="F:DNA binding"/>
    <property type="evidence" value="ECO:0007669"/>
    <property type="project" value="UniProtKB-KW"/>
</dbReference>
<dbReference type="GO" id="GO:0003700">
    <property type="term" value="F:DNA-binding transcription factor activity"/>
    <property type="evidence" value="ECO:0007669"/>
    <property type="project" value="InterPro"/>
</dbReference>